<evidence type="ECO:0000313" key="2">
    <source>
        <dbReference type="Proteomes" id="UP000288716"/>
    </source>
</evidence>
<dbReference type="EMBL" id="NCKV01004793">
    <property type="protein sequence ID" value="RWS24499.1"/>
    <property type="molecule type" value="Genomic_DNA"/>
</dbReference>
<dbReference type="AlphaFoldDB" id="A0A443SAC8"/>
<dbReference type="VEuPathDB" id="VectorBase:LDEU007541"/>
<sequence>MSARSDTAPGKCFVHFCGEPLKVSQYLFYKRFQYSKSSEQSSLCALSLGDFFFARMSADSDPCIAEIKLLFEDRANRESLCSLRLYFLPEQSPDGREPRHGEVCVAGAFVCVCYIC</sequence>
<accession>A0A443SAC8</accession>
<name>A0A443SAC8_9ACAR</name>
<protein>
    <submittedName>
        <fullName evidence="1">Bromo adjacenty domain containing protein-like protein</fullName>
    </submittedName>
</protein>
<gene>
    <name evidence="1" type="ORF">B4U80_04235</name>
</gene>
<evidence type="ECO:0000313" key="1">
    <source>
        <dbReference type="EMBL" id="RWS24499.1"/>
    </source>
</evidence>
<reference evidence="1 2" key="1">
    <citation type="journal article" date="2018" name="Gigascience">
        <title>Genomes of trombidid mites reveal novel predicted allergens and laterally-transferred genes associated with secondary metabolism.</title>
        <authorList>
            <person name="Dong X."/>
            <person name="Chaisiri K."/>
            <person name="Xia D."/>
            <person name="Armstrong S.D."/>
            <person name="Fang Y."/>
            <person name="Donnelly M.J."/>
            <person name="Kadowaki T."/>
            <person name="McGarry J.W."/>
            <person name="Darby A.C."/>
            <person name="Makepeace B.L."/>
        </authorList>
    </citation>
    <scope>NUCLEOTIDE SEQUENCE [LARGE SCALE GENOMIC DNA]</scope>
    <source>
        <strain evidence="1">UoL-UT</strain>
    </source>
</reference>
<organism evidence="1 2">
    <name type="scientific">Leptotrombidium deliense</name>
    <dbReference type="NCBI Taxonomy" id="299467"/>
    <lineage>
        <taxon>Eukaryota</taxon>
        <taxon>Metazoa</taxon>
        <taxon>Ecdysozoa</taxon>
        <taxon>Arthropoda</taxon>
        <taxon>Chelicerata</taxon>
        <taxon>Arachnida</taxon>
        <taxon>Acari</taxon>
        <taxon>Acariformes</taxon>
        <taxon>Trombidiformes</taxon>
        <taxon>Prostigmata</taxon>
        <taxon>Anystina</taxon>
        <taxon>Parasitengona</taxon>
        <taxon>Trombiculoidea</taxon>
        <taxon>Trombiculidae</taxon>
        <taxon>Leptotrombidium</taxon>
    </lineage>
</organism>
<comment type="caution">
    <text evidence="1">The sequence shown here is derived from an EMBL/GenBank/DDBJ whole genome shotgun (WGS) entry which is preliminary data.</text>
</comment>
<dbReference type="STRING" id="299467.A0A443SAC8"/>
<proteinExistence type="predicted"/>
<keyword evidence="2" id="KW-1185">Reference proteome</keyword>
<dbReference type="OrthoDB" id="1938591at2759"/>
<dbReference type="Proteomes" id="UP000288716">
    <property type="component" value="Unassembled WGS sequence"/>
</dbReference>